<dbReference type="EMBL" id="CP110820">
    <property type="protein sequence ID" value="WPX96349.1"/>
    <property type="molecule type" value="Genomic_DNA"/>
</dbReference>
<evidence type="ECO:0000256" key="8">
    <source>
        <dbReference type="HAMAP-Rule" id="MF_00195"/>
    </source>
</evidence>
<protein>
    <recommendedName>
        <fullName evidence="2 8">GTPase Der</fullName>
    </recommendedName>
    <alternativeName>
        <fullName evidence="7 8">GTP-binding protein EngA</fullName>
    </alternativeName>
</protein>
<keyword evidence="5 8" id="KW-0547">Nucleotide-binding</keyword>
<keyword evidence="4 9" id="KW-0677">Repeat</keyword>
<evidence type="ECO:0000256" key="4">
    <source>
        <dbReference type="ARBA" id="ARBA00022737"/>
    </source>
</evidence>
<dbReference type="InterPro" id="IPR005225">
    <property type="entry name" value="Small_GTP-bd"/>
</dbReference>
<dbReference type="CDD" id="cd01895">
    <property type="entry name" value="EngA2"/>
    <property type="match status" value="1"/>
</dbReference>
<accession>A0ABZ0UKV4</accession>
<comment type="subunit">
    <text evidence="8">Associates with the 50S ribosomal subunit.</text>
</comment>
<dbReference type="SUPFAM" id="SSF52540">
    <property type="entry name" value="P-loop containing nucleoside triphosphate hydrolases"/>
    <property type="match status" value="2"/>
</dbReference>
<dbReference type="PIRSF" id="PIRSF006485">
    <property type="entry name" value="GTP-binding_EngA"/>
    <property type="match status" value="1"/>
</dbReference>
<proteinExistence type="inferred from homology"/>
<dbReference type="NCBIfam" id="TIGR00231">
    <property type="entry name" value="small_GTP"/>
    <property type="match status" value="2"/>
</dbReference>
<evidence type="ECO:0000256" key="3">
    <source>
        <dbReference type="ARBA" id="ARBA00022517"/>
    </source>
</evidence>
<evidence type="ECO:0000256" key="9">
    <source>
        <dbReference type="RuleBase" id="RU004481"/>
    </source>
</evidence>
<evidence type="ECO:0000256" key="5">
    <source>
        <dbReference type="ARBA" id="ARBA00022741"/>
    </source>
</evidence>
<keyword evidence="6 8" id="KW-0342">GTP-binding</keyword>
<evidence type="ECO:0000259" key="11">
    <source>
        <dbReference type="Pfam" id="PF14714"/>
    </source>
</evidence>
<dbReference type="Pfam" id="PF14714">
    <property type="entry name" value="KH_dom-like"/>
    <property type="match status" value="1"/>
</dbReference>
<evidence type="ECO:0000259" key="10">
    <source>
        <dbReference type="Pfam" id="PF01926"/>
    </source>
</evidence>
<organism evidence="12 13">
    <name type="scientific">Candidatus Bandiella euplotis</name>
    <dbReference type="NCBI Taxonomy" id="1664265"/>
    <lineage>
        <taxon>Bacteria</taxon>
        <taxon>Pseudomonadati</taxon>
        <taxon>Pseudomonadota</taxon>
        <taxon>Alphaproteobacteria</taxon>
        <taxon>Rickettsiales</taxon>
        <taxon>Candidatus Midichloriaceae</taxon>
        <taxon>Candidatus Bandiella</taxon>
    </lineage>
</organism>
<dbReference type="Gene3D" id="3.40.50.300">
    <property type="entry name" value="P-loop containing nucleotide triphosphate hydrolases"/>
    <property type="match status" value="2"/>
</dbReference>
<dbReference type="Pfam" id="PF01926">
    <property type="entry name" value="MMR_HSR1"/>
    <property type="match status" value="2"/>
</dbReference>
<evidence type="ECO:0000256" key="6">
    <source>
        <dbReference type="ARBA" id="ARBA00023134"/>
    </source>
</evidence>
<dbReference type="Proteomes" id="UP001327219">
    <property type="component" value="Chromosome"/>
</dbReference>
<feature type="binding site" evidence="8">
    <location>
        <begin position="119"/>
        <end position="122"/>
    </location>
    <ligand>
        <name>GTP</name>
        <dbReference type="ChEBI" id="CHEBI:37565"/>
        <label>1</label>
    </ligand>
</feature>
<dbReference type="NCBIfam" id="TIGR03594">
    <property type="entry name" value="GTPase_EngA"/>
    <property type="match status" value="1"/>
</dbReference>
<feature type="binding site" evidence="8">
    <location>
        <begin position="8"/>
        <end position="15"/>
    </location>
    <ligand>
        <name>GTP</name>
        <dbReference type="ChEBI" id="CHEBI:37565"/>
        <label>1</label>
    </ligand>
</feature>
<sequence length="453" mass="51945">MFKIAIIGRENVGKSTIFNKLCQKDVSIVNDSPGVTRDYITHVGKLFDLEFELVDTAGWYLGKDKNNLNVQIKNNTMAAINEVDLIFFVVDVRTYLSDEDVFFAKKIRKLNKKTILLANKAESKRVLTQDELLRLGFGEAIFIAAEHKMGFNDIYQVISPMMEQKLQIQEAKDDDNLEDRPNERQISISIIGRPNVGKSTLFNEILGFERSLVSDMAGTTRDHVIYEIEMLDNKINLIDTAGVRRKGKVYEEIEELSVKKAMSAIRISDVVLLVMDSQAALEKQDLILANLALKQNKLLIPIINKQDLINNFAEFKDEISYLIKKKLPQIKDVKVLYTSAQKNFNPKLLFEWIIKLWQLYQTKIPTSKLNDWLSKTLATYSMPIVKNNTKLKVKYVKQSSIAPPTFLFFINIATQLTVNKNFEIFLTNSLRKEFGLYGIPIQINFILNKNPFA</sequence>
<comment type="similarity">
    <text evidence="1 8 9">Belongs to the TRAFAC class TrmE-Era-EngA-EngB-Septin-like GTPase superfamily. EngA (Der) GTPase family.</text>
</comment>
<dbReference type="Gene3D" id="3.30.300.20">
    <property type="match status" value="1"/>
</dbReference>
<dbReference type="PRINTS" id="PR00326">
    <property type="entry name" value="GTP1OBG"/>
</dbReference>
<feature type="binding site" evidence="8">
    <location>
        <begin position="192"/>
        <end position="199"/>
    </location>
    <ligand>
        <name>GTP</name>
        <dbReference type="ChEBI" id="CHEBI:37565"/>
        <label>2</label>
    </ligand>
</feature>
<evidence type="ECO:0000256" key="7">
    <source>
        <dbReference type="ARBA" id="ARBA00032345"/>
    </source>
</evidence>
<dbReference type="PANTHER" id="PTHR43834">
    <property type="entry name" value="GTPASE DER"/>
    <property type="match status" value="1"/>
</dbReference>
<dbReference type="InterPro" id="IPR027417">
    <property type="entry name" value="P-loop_NTPase"/>
</dbReference>
<feature type="domain" description="G" evidence="10">
    <location>
        <begin position="188"/>
        <end position="305"/>
    </location>
</feature>
<dbReference type="InterPro" id="IPR016484">
    <property type="entry name" value="GTPase_Der"/>
</dbReference>
<evidence type="ECO:0000313" key="12">
    <source>
        <dbReference type="EMBL" id="WPX96349.1"/>
    </source>
</evidence>
<feature type="binding site" evidence="8">
    <location>
        <begin position="239"/>
        <end position="243"/>
    </location>
    <ligand>
        <name>GTP</name>
        <dbReference type="ChEBI" id="CHEBI:37565"/>
        <label>2</label>
    </ligand>
</feature>
<feature type="binding site" evidence="8">
    <location>
        <begin position="55"/>
        <end position="59"/>
    </location>
    <ligand>
        <name>GTP</name>
        <dbReference type="ChEBI" id="CHEBI:37565"/>
        <label>1</label>
    </ligand>
</feature>
<reference evidence="12 13" key="1">
    <citation type="submission" date="2022-11" db="EMBL/GenBank/DDBJ databases">
        <title>Host association and intracellularity evolved multiple times independently in the Rickettsiales.</title>
        <authorList>
            <person name="Castelli M."/>
            <person name="Nardi T."/>
            <person name="Gammuto L."/>
            <person name="Bellinzona G."/>
            <person name="Sabaneyeva E."/>
            <person name="Potekhin A."/>
            <person name="Serra V."/>
            <person name="Petroni G."/>
            <person name="Sassera D."/>
        </authorList>
    </citation>
    <scope>NUCLEOTIDE SEQUENCE [LARGE SCALE GENOMIC DNA]</scope>
    <source>
        <strain evidence="12 13">NDG2</strain>
    </source>
</reference>
<dbReference type="PANTHER" id="PTHR43834:SF6">
    <property type="entry name" value="GTPASE DER"/>
    <property type="match status" value="1"/>
</dbReference>
<feature type="domain" description="G" evidence="10">
    <location>
        <begin position="3"/>
        <end position="120"/>
    </location>
</feature>
<keyword evidence="13" id="KW-1185">Reference proteome</keyword>
<dbReference type="InterPro" id="IPR006073">
    <property type="entry name" value="GTP-bd"/>
</dbReference>
<evidence type="ECO:0000256" key="1">
    <source>
        <dbReference type="ARBA" id="ARBA00008279"/>
    </source>
</evidence>
<dbReference type="SUPFAM" id="SSF82653">
    <property type="entry name" value="Probable GTPase Der, C-terminal domain"/>
    <property type="match status" value="1"/>
</dbReference>
<dbReference type="InterPro" id="IPR032859">
    <property type="entry name" value="KH_dom-like"/>
</dbReference>
<dbReference type="InterPro" id="IPR015946">
    <property type="entry name" value="KH_dom-like_a/b"/>
</dbReference>
<name>A0ABZ0UKV4_9RICK</name>
<keyword evidence="3 8" id="KW-0690">Ribosome biogenesis</keyword>
<comment type="function">
    <text evidence="8 9">GTPase that plays an essential role in the late steps of ribosome biogenesis.</text>
</comment>
<feature type="binding site" evidence="8">
    <location>
        <begin position="304"/>
        <end position="307"/>
    </location>
    <ligand>
        <name>GTP</name>
        <dbReference type="ChEBI" id="CHEBI:37565"/>
        <label>2</label>
    </ligand>
</feature>
<dbReference type="HAMAP" id="MF_00195">
    <property type="entry name" value="GTPase_Der"/>
    <property type="match status" value="1"/>
</dbReference>
<evidence type="ECO:0000313" key="13">
    <source>
        <dbReference type="Proteomes" id="UP001327219"/>
    </source>
</evidence>
<feature type="domain" description="GTPase Der C-terminal KH-domain-like" evidence="11">
    <location>
        <begin position="363"/>
        <end position="445"/>
    </location>
</feature>
<evidence type="ECO:0000256" key="2">
    <source>
        <dbReference type="ARBA" id="ARBA00020953"/>
    </source>
</evidence>
<gene>
    <name evidence="8" type="primary">der</name>
    <name evidence="12" type="ORF">Bandiella_00458</name>
</gene>
<dbReference type="CDD" id="cd01894">
    <property type="entry name" value="EngA1"/>
    <property type="match status" value="1"/>
</dbReference>
<dbReference type="RefSeq" id="WP_323733183.1">
    <property type="nucleotide sequence ID" value="NZ_CP110820.1"/>
</dbReference>